<proteinExistence type="predicted"/>
<name>A0A7K0DEY6_9NOCA</name>
<dbReference type="InterPro" id="IPR008030">
    <property type="entry name" value="NmrA-like"/>
</dbReference>
<dbReference type="PANTHER" id="PTHR47129:SF1">
    <property type="entry name" value="NMRA-LIKE DOMAIN-CONTAINING PROTEIN"/>
    <property type="match status" value="1"/>
</dbReference>
<gene>
    <name evidence="2" type="primary">qorB_3</name>
    <name evidence="2" type="ORF">NRB20_72240</name>
</gene>
<dbReference type="EC" id="1.6.5.2" evidence="2"/>
<organism evidence="2 3">
    <name type="scientific">Nocardia macrotermitis</name>
    <dbReference type="NCBI Taxonomy" id="2585198"/>
    <lineage>
        <taxon>Bacteria</taxon>
        <taxon>Bacillati</taxon>
        <taxon>Actinomycetota</taxon>
        <taxon>Actinomycetes</taxon>
        <taxon>Mycobacteriales</taxon>
        <taxon>Nocardiaceae</taxon>
        <taxon>Nocardia</taxon>
    </lineage>
</organism>
<dbReference type="RefSeq" id="WP_153415832.1">
    <property type="nucleotide sequence ID" value="NZ_WEGK01000027.1"/>
</dbReference>
<keyword evidence="3" id="KW-1185">Reference proteome</keyword>
<evidence type="ECO:0000259" key="1">
    <source>
        <dbReference type="Pfam" id="PF05368"/>
    </source>
</evidence>
<dbReference type="AlphaFoldDB" id="A0A7K0DEY6"/>
<dbReference type="Proteomes" id="UP000438448">
    <property type="component" value="Unassembled WGS sequence"/>
</dbReference>
<keyword evidence="2" id="KW-0560">Oxidoreductase</keyword>
<dbReference type="InterPro" id="IPR036291">
    <property type="entry name" value="NAD(P)-bd_dom_sf"/>
</dbReference>
<dbReference type="SUPFAM" id="SSF51735">
    <property type="entry name" value="NAD(P)-binding Rossmann-fold domains"/>
    <property type="match status" value="1"/>
</dbReference>
<dbReference type="Pfam" id="PF05368">
    <property type="entry name" value="NmrA"/>
    <property type="match status" value="1"/>
</dbReference>
<dbReference type="PANTHER" id="PTHR47129">
    <property type="entry name" value="QUINONE OXIDOREDUCTASE 2"/>
    <property type="match status" value="1"/>
</dbReference>
<dbReference type="GO" id="GO:0003955">
    <property type="term" value="F:NAD(P)H dehydrogenase (quinone) activity"/>
    <property type="evidence" value="ECO:0007669"/>
    <property type="project" value="UniProtKB-EC"/>
</dbReference>
<comment type="caution">
    <text evidence="2">The sequence shown here is derived from an EMBL/GenBank/DDBJ whole genome shotgun (WGS) entry which is preliminary data.</text>
</comment>
<evidence type="ECO:0000313" key="3">
    <source>
        <dbReference type="Proteomes" id="UP000438448"/>
    </source>
</evidence>
<dbReference type="EMBL" id="WEGK01000027">
    <property type="protein sequence ID" value="MQY24091.1"/>
    <property type="molecule type" value="Genomic_DNA"/>
</dbReference>
<dbReference type="InterPro" id="IPR052718">
    <property type="entry name" value="NmrA-type_oxidoreductase"/>
</dbReference>
<sequence length="288" mass="30314">MIIVTGATGQLGGRIVERLLTRVPAERIGVTARDPGRAQHFADRGIRVRPADFADPASLPHAFEGAAQVLVVSVDGLGEQAVRAHRTAIDGAVAAGAQRVLYTSHAGANPDSHFQPCRDHAATEEILRTCGVPYTALRNGFYITSALYWFAHAASSGSVAVPADGPVAWTAHDDLAEAIAAILAGETTFDGPTPPLTAARAATFTDLAAHTSSLLNRDIDRITVPDNEFRDQLTSSGLPAELADLFLGMFTAARAGEFATVDPTLEKLIGRAPMDLDAMVRDQLAAQA</sequence>
<evidence type="ECO:0000313" key="2">
    <source>
        <dbReference type="EMBL" id="MQY24091.1"/>
    </source>
</evidence>
<reference evidence="2 3" key="1">
    <citation type="submission" date="2019-10" db="EMBL/GenBank/DDBJ databases">
        <title>Nocardia macrotermitis sp. nov. and Nocardia aurantia sp. nov., isolated from the gut of fungus growing-termite Macrotermes natalensis.</title>
        <authorList>
            <person name="Benndorf R."/>
            <person name="Schwitalla J."/>
            <person name="Martin K."/>
            <person name="De Beer W."/>
            <person name="Kaster A.-K."/>
            <person name="Vollmers J."/>
            <person name="Poulsen M."/>
            <person name="Beemelmanns C."/>
        </authorList>
    </citation>
    <scope>NUCLEOTIDE SEQUENCE [LARGE SCALE GENOMIC DNA]</scope>
    <source>
        <strain evidence="2 3">RB20</strain>
    </source>
</reference>
<protein>
    <submittedName>
        <fullName evidence="2">Quinone oxidoreductase 2</fullName>
        <ecNumber evidence="2">1.6.5.2</ecNumber>
    </submittedName>
</protein>
<accession>A0A7K0DEY6</accession>
<dbReference type="Gene3D" id="3.40.50.720">
    <property type="entry name" value="NAD(P)-binding Rossmann-like Domain"/>
    <property type="match status" value="1"/>
</dbReference>
<feature type="domain" description="NmrA-like" evidence="1">
    <location>
        <begin position="2"/>
        <end position="264"/>
    </location>
</feature>
<dbReference type="Gene3D" id="3.90.25.10">
    <property type="entry name" value="UDP-galactose 4-epimerase, domain 1"/>
    <property type="match status" value="1"/>
</dbReference>
<dbReference type="OrthoDB" id="5510591at2"/>